<dbReference type="Proteomes" id="UP001219901">
    <property type="component" value="Chromosome"/>
</dbReference>
<evidence type="ECO:0000313" key="2">
    <source>
        <dbReference type="EMBL" id="MDG0866971.1"/>
    </source>
</evidence>
<dbReference type="InterPro" id="IPR036513">
    <property type="entry name" value="STAS_dom_sf"/>
</dbReference>
<accession>A0AAJ5ZGB8</accession>
<feature type="domain" description="STAS" evidence="1">
    <location>
        <begin position="1"/>
        <end position="93"/>
    </location>
</feature>
<reference evidence="4 5" key="1">
    <citation type="submission" date="2019-11" db="EMBL/GenBank/DDBJ databases">
        <authorList>
            <person name="Cho J.-C."/>
        </authorList>
    </citation>
    <scope>NUCLEOTIDE SEQUENCE [LARGE SCALE GENOMIC DNA]</scope>
    <source>
        <strain evidence="3 4">JH1073</strain>
        <strain evidence="2 5">JH702</strain>
    </source>
</reference>
<dbReference type="PANTHER" id="PTHR33745:SF1">
    <property type="entry name" value="RSBT ANTAGONIST PROTEIN RSBS"/>
    <property type="match status" value="1"/>
</dbReference>
<dbReference type="SUPFAM" id="SSF52091">
    <property type="entry name" value="SpoIIaa-like"/>
    <property type="match status" value="1"/>
</dbReference>
<organism evidence="3 4">
    <name type="scientific">Candidatus Lucifugimonas marina</name>
    <dbReference type="NCBI Taxonomy" id="3038979"/>
    <lineage>
        <taxon>Bacteria</taxon>
        <taxon>Bacillati</taxon>
        <taxon>Chloroflexota</taxon>
        <taxon>Dehalococcoidia</taxon>
        <taxon>SAR202 cluster</taxon>
        <taxon>Candidatus Lucifugimonadales</taxon>
        <taxon>Candidatus Lucifugimonadaceae</taxon>
        <taxon>Candidatus Lucifugimonas</taxon>
    </lineage>
</organism>
<dbReference type="PANTHER" id="PTHR33745">
    <property type="entry name" value="RSBT ANTAGONIST PROTEIN RSBS-RELATED"/>
    <property type="match status" value="1"/>
</dbReference>
<dbReference type="CDD" id="cd07041">
    <property type="entry name" value="STAS_RsbR_RsbS_like"/>
    <property type="match status" value="1"/>
</dbReference>
<dbReference type="InterPro" id="IPR002645">
    <property type="entry name" value="STAS_dom"/>
</dbReference>
<dbReference type="Gene3D" id="3.30.750.24">
    <property type="entry name" value="STAS domain"/>
    <property type="match status" value="1"/>
</dbReference>
<dbReference type="AlphaFoldDB" id="A0AAJ5ZGB8"/>
<name>A0AAJ5ZGB8_9CHLR</name>
<dbReference type="PROSITE" id="PS50801">
    <property type="entry name" value="STAS"/>
    <property type="match status" value="1"/>
</dbReference>
<dbReference type="EMBL" id="CP046147">
    <property type="protein sequence ID" value="WFG38387.1"/>
    <property type="molecule type" value="Genomic_DNA"/>
</dbReference>
<dbReference type="RefSeq" id="WP_342824866.1">
    <property type="nucleotide sequence ID" value="NZ_CP046146.1"/>
</dbReference>
<dbReference type="Proteomes" id="UP001321249">
    <property type="component" value="Unassembled WGS sequence"/>
</dbReference>
<evidence type="ECO:0000259" key="1">
    <source>
        <dbReference type="PROSITE" id="PS50801"/>
    </source>
</evidence>
<dbReference type="EMBL" id="WMBE01000002">
    <property type="protein sequence ID" value="MDG0866971.1"/>
    <property type="molecule type" value="Genomic_DNA"/>
</dbReference>
<keyword evidence="4" id="KW-1185">Reference proteome</keyword>
<reference evidence="3" key="2">
    <citation type="journal article" date="2023" name="Nat. Commun.">
        <title>Cultivation of marine bacteria of the SAR202 clade.</title>
        <authorList>
            <person name="Lim Y."/>
            <person name="Seo J.H."/>
            <person name="Giovannoni S.J."/>
            <person name="Kang I."/>
            <person name="Cho J.C."/>
        </authorList>
    </citation>
    <scope>NUCLEOTIDE SEQUENCE</scope>
    <source>
        <strain evidence="3">JH1073</strain>
    </source>
</reference>
<dbReference type="Pfam" id="PF01740">
    <property type="entry name" value="STAS"/>
    <property type="match status" value="1"/>
</dbReference>
<dbReference type="InterPro" id="IPR051932">
    <property type="entry name" value="Bact_StressResp_Reg"/>
</dbReference>
<reference evidence="4" key="3">
    <citation type="submission" date="2023-06" db="EMBL/GenBank/DDBJ databases">
        <title>Pangenomics reveal diversification of enzyme families and niche specialization in globally abundant SAR202 bacteria.</title>
        <authorList>
            <person name="Saw J.H.W."/>
        </authorList>
    </citation>
    <scope>NUCLEOTIDE SEQUENCE [LARGE SCALE GENOMIC DNA]</scope>
    <source>
        <strain evidence="4">JH1073</strain>
    </source>
</reference>
<evidence type="ECO:0000313" key="4">
    <source>
        <dbReference type="Proteomes" id="UP001219901"/>
    </source>
</evidence>
<evidence type="ECO:0000313" key="3">
    <source>
        <dbReference type="EMBL" id="WFG38387.1"/>
    </source>
</evidence>
<sequence length="134" mass="14354">MITPILTIGDVLLVSIQEDLGDDEIVELQEQIITRVSETRAAGLVIEISGIDMVDSYMARVLNDISSMVSILCSQTVITGMQPAVAITLVDMGSELIGVKTALNLEKGLVVIQEMIAERANKSAYVANDTGTDE</sequence>
<evidence type="ECO:0000313" key="5">
    <source>
        <dbReference type="Proteomes" id="UP001321249"/>
    </source>
</evidence>
<protein>
    <submittedName>
        <fullName evidence="3">STAS domain-containing protein</fullName>
    </submittedName>
</protein>
<gene>
    <name evidence="2" type="ORF">GKO46_07785</name>
    <name evidence="3" type="ORF">GKO48_01790</name>
</gene>
<proteinExistence type="predicted"/>